<dbReference type="EMBL" id="JACNJN010000070">
    <property type="protein sequence ID" value="MBC8334527.1"/>
    <property type="molecule type" value="Genomic_DNA"/>
</dbReference>
<name>A0A8J6TIQ5_9CHLR</name>
<keyword evidence="3" id="KW-0479">Metal-binding</keyword>
<dbReference type="InterPro" id="IPR017896">
    <property type="entry name" value="4Fe4S_Fe-S-bd"/>
</dbReference>
<gene>
    <name evidence="10" type="ORF">H8E29_04620</name>
</gene>
<dbReference type="PANTHER" id="PTHR47153:SF2">
    <property type="entry name" value="LACTATE UTILIZATION PROTEIN B"/>
    <property type="match status" value="1"/>
</dbReference>
<evidence type="ECO:0000256" key="3">
    <source>
        <dbReference type="ARBA" id="ARBA00022723"/>
    </source>
</evidence>
<dbReference type="GO" id="GO:0006089">
    <property type="term" value="P:lactate metabolic process"/>
    <property type="evidence" value="ECO:0007669"/>
    <property type="project" value="InterPro"/>
</dbReference>
<dbReference type="Pfam" id="PF02589">
    <property type="entry name" value="LUD_dom"/>
    <property type="match status" value="2"/>
</dbReference>
<evidence type="ECO:0000259" key="9">
    <source>
        <dbReference type="PROSITE" id="PS51379"/>
    </source>
</evidence>
<dbReference type="SUPFAM" id="SSF100950">
    <property type="entry name" value="NagB/RpiA/CoA transferase-like"/>
    <property type="match status" value="2"/>
</dbReference>
<dbReference type="InterPro" id="IPR009051">
    <property type="entry name" value="Helical_ferredxn"/>
</dbReference>
<accession>A0A8J6TIQ5</accession>
<dbReference type="Pfam" id="PF13183">
    <property type="entry name" value="Fer4_8"/>
    <property type="match status" value="1"/>
</dbReference>
<proteinExistence type="predicted"/>
<dbReference type="SUPFAM" id="SSF46548">
    <property type="entry name" value="alpha-helical ferredoxin"/>
    <property type="match status" value="1"/>
</dbReference>
<evidence type="ECO:0000313" key="10">
    <source>
        <dbReference type="EMBL" id="MBC8334527.1"/>
    </source>
</evidence>
<comment type="caution">
    <text evidence="10">The sequence shown here is derived from an EMBL/GenBank/DDBJ whole genome shotgun (WGS) entry which is preliminary data.</text>
</comment>
<keyword evidence="6" id="KW-0408">Iron</keyword>
<dbReference type="PANTHER" id="PTHR47153">
    <property type="entry name" value="LACTATE UTILIZATION PROTEIN B"/>
    <property type="match status" value="1"/>
</dbReference>
<dbReference type="AlphaFoldDB" id="A0A8J6TIQ5"/>
<keyword evidence="7" id="KW-0411">Iron-sulfur</keyword>
<dbReference type="Gene3D" id="1.10.1060.10">
    <property type="entry name" value="Alpha-helical ferredoxin"/>
    <property type="match status" value="1"/>
</dbReference>
<keyword evidence="5" id="KW-0249">Electron transport</keyword>
<dbReference type="GO" id="GO:0051539">
    <property type="term" value="F:4 iron, 4 sulfur cluster binding"/>
    <property type="evidence" value="ECO:0007669"/>
    <property type="project" value="UniProtKB-KW"/>
</dbReference>
<evidence type="ECO:0000256" key="2">
    <source>
        <dbReference type="ARBA" id="ARBA00022485"/>
    </source>
</evidence>
<evidence type="ECO:0000256" key="1">
    <source>
        <dbReference type="ARBA" id="ARBA00022448"/>
    </source>
</evidence>
<evidence type="ECO:0000256" key="5">
    <source>
        <dbReference type="ARBA" id="ARBA00022982"/>
    </source>
</evidence>
<evidence type="ECO:0000256" key="7">
    <source>
        <dbReference type="ARBA" id="ARBA00023014"/>
    </source>
</evidence>
<dbReference type="Gene3D" id="3.40.50.10420">
    <property type="entry name" value="NagB/RpiA/CoA transferase-like"/>
    <property type="match status" value="2"/>
</dbReference>
<reference evidence="10 11" key="1">
    <citation type="submission" date="2020-08" db="EMBL/GenBank/DDBJ databases">
        <title>Bridging the membrane lipid divide: bacteria of the FCB group superphylum have the potential to synthesize archaeal ether lipids.</title>
        <authorList>
            <person name="Villanueva L."/>
            <person name="Von Meijenfeldt F.A.B."/>
            <person name="Westbye A.B."/>
            <person name="Yadav S."/>
            <person name="Hopmans E.C."/>
            <person name="Dutilh B.E."/>
            <person name="Sinninghe Damste J.S."/>
        </authorList>
    </citation>
    <scope>NUCLEOTIDE SEQUENCE [LARGE SCALE GENOMIC DNA]</scope>
    <source>
        <strain evidence="10">NIOZ-UU36</strain>
    </source>
</reference>
<evidence type="ECO:0000256" key="4">
    <source>
        <dbReference type="ARBA" id="ARBA00022737"/>
    </source>
</evidence>
<dbReference type="InterPro" id="IPR017900">
    <property type="entry name" value="4Fe4S_Fe_S_CS"/>
</dbReference>
<evidence type="ECO:0000256" key="6">
    <source>
        <dbReference type="ARBA" id="ARBA00023004"/>
    </source>
</evidence>
<organism evidence="10 11">
    <name type="scientific">Candidatus Desulfolinea nitratireducens</name>
    <dbReference type="NCBI Taxonomy" id="2841698"/>
    <lineage>
        <taxon>Bacteria</taxon>
        <taxon>Bacillati</taxon>
        <taxon>Chloroflexota</taxon>
        <taxon>Anaerolineae</taxon>
        <taxon>Anaerolineales</taxon>
        <taxon>Anaerolineales incertae sedis</taxon>
        <taxon>Candidatus Desulfolinea</taxon>
    </lineage>
</organism>
<dbReference type="Proteomes" id="UP000614469">
    <property type="component" value="Unassembled WGS sequence"/>
</dbReference>
<keyword evidence="2" id="KW-0004">4Fe-4S</keyword>
<dbReference type="InterPro" id="IPR037171">
    <property type="entry name" value="NagB/RpiA_transferase-like"/>
</dbReference>
<evidence type="ECO:0000256" key="8">
    <source>
        <dbReference type="SAM" id="MobiDB-lite"/>
    </source>
</evidence>
<dbReference type="InterPro" id="IPR024185">
    <property type="entry name" value="FTHF_cligase-like_sf"/>
</dbReference>
<sequence length="693" mass="75734">MTSFRKRIRASIENKNLQKALDANTQRRVEGSVAAFASLPDHQDRRQRAHRIRENVIANLDEVAAKFLAKVEANGFIVHPAKDSAEAVKIALEIIETQTQRTQRNTKGEGRKEKPWPSSRLGGSKLIAKSKSMVTEEIELNEALESAGHRVVETDLGEYIVQLRNEKPSHIITPAVHLRRQEVAQLFHDELGIPYTEDIPTLTEAARQTLREVFLSADVGVSGVNFGIAESGSLCIVTNEGNGRMVTTLPSTHIAVMGMERLLPTMDDLALMLSLLPRSATTQKISVYTQFIQRPLDGQERHLIFLDNGRSNLRKSPINDSLMCIRCGACLNACPIFREIGGHAYASVYPGPIGSVISAGLFGPEHAPLAQACTVCGACKEACPVDIDLPKMLLRVRAGQFPSPSGTRARKGRGARGEGGAGIPLVVKLGLNTYRRIALHPRLFGVVQKWIGRLASTTKSASTGFLPFPAWTGWGYSKDFPRPAKTPFRERINHHTTGMPRKDIPKNSMEKKKQIGTDDTLTLIPQSTIDFLASRFSMELKELSGEIVSVSAKELPKKLIAYLQERGVTRVQTDAASVGYFQNQEFAHQMGADPNIEVGITAAVAAVAETGSLLITGENRNQLCASLLPEIHIAILQARDIHKSLEEVLALPEIRNAPAASLISGPSRTADIEMTLTIGVHGPRELIVFLVDG</sequence>
<keyword evidence="4" id="KW-0677">Repeat</keyword>
<protein>
    <submittedName>
        <fullName evidence="10">LUD domain-containing protein</fullName>
    </submittedName>
</protein>
<dbReference type="PROSITE" id="PS51379">
    <property type="entry name" value="4FE4S_FER_2"/>
    <property type="match status" value="2"/>
</dbReference>
<feature type="compositionally biased region" description="Basic and acidic residues" evidence="8">
    <location>
        <begin position="106"/>
        <end position="115"/>
    </location>
</feature>
<feature type="region of interest" description="Disordered" evidence="8">
    <location>
        <begin position="99"/>
        <end position="122"/>
    </location>
</feature>
<evidence type="ECO:0000313" key="11">
    <source>
        <dbReference type="Proteomes" id="UP000614469"/>
    </source>
</evidence>
<feature type="domain" description="4Fe-4S ferredoxin-type" evidence="9">
    <location>
        <begin position="362"/>
        <end position="387"/>
    </location>
</feature>
<feature type="domain" description="4Fe-4S ferredoxin-type" evidence="9">
    <location>
        <begin position="315"/>
        <end position="335"/>
    </location>
</feature>
<dbReference type="InterPro" id="IPR003741">
    <property type="entry name" value="LUD_dom"/>
</dbReference>
<keyword evidence="1" id="KW-0813">Transport</keyword>
<dbReference type="GO" id="GO:0046872">
    <property type="term" value="F:metal ion binding"/>
    <property type="evidence" value="ECO:0007669"/>
    <property type="project" value="UniProtKB-KW"/>
</dbReference>
<dbReference type="PROSITE" id="PS00198">
    <property type="entry name" value="4FE4S_FER_1"/>
    <property type="match status" value="2"/>
</dbReference>
<dbReference type="InterPro" id="IPR004452">
    <property type="entry name" value="LutB/LldF"/>
</dbReference>